<dbReference type="SUPFAM" id="SSF51735">
    <property type="entry name" value="NAD(P)-binding Rossmann-fold domains"/>
    <property type="match status" value="1"/>
</dbReference>
<protein>
    <recommendedName>
        <fullName evidence="1">NAD(P)-binding domain-containing protein</fullName>
    </recommendedName>
</protein>
<dbReference type="Pfam" id="PF13460">
    <property type="entry name" value="NAD_binding_10"/>
    <property type="match status" value="1"/>
</dbReference>
<evidence type="ECO:0000259" key="1">
    <source>
        <dbReference type="Pfam" id="PF13460"/>
    </source>
</evidence>
<feature type="domain" description="NAD(P)-binding" evidence="1">
    <location>
        <begin position="7"/>
        <end position="195"/>
    </location>
</feature>
<keyword evidence="3" id="KW-1185">Reference proteome</keyword>
<dbReference type="PANTHER" id="PTHR43355">
    <property type="entry name" value="FLAVIN REDUCTASE (NADPH)"/>
    <property type="match status" value="1"/>
</dbReference>
<proteinExistence type="predicted"/>
<dbReference type="InterPro" id="IPR036291">
    <property type="entry name" value="NAD(P)-bd_dom_sf"/>
</dbReference>
<name>A0ABN7ZX40_9BACI</name>
<dbReference type="EMBL" id="CAKJTI010000002">
    <property type="protein sequence ID" value="CAG9611525.1"/>
    <property type="molecule type" value="Genomic_DNA"/>
</dbReference>
<reference evidence="2 3" key="1">
    <citation type="submission" date="2021-10" db="EMBL/GenBank/DDBJ databases">
        <authorList>
            <person name="Criscuolo A."/>
        </authorList>
    </citation>
    <scope>NUCLEOTIDE SEQUENCE [LARGE SCALE GENOMIC DNA]</scope>
    <source>
        <strain evidence="3">CIP 111899</strain>
    </source>
</reference>
<evidence type="ECO:0000313" key="3">
    <source>
        <dbReference type="Proteomes" id="UP000789423"/>
    </source>
</evidence>
<dbReference type="InterPro" id="IPR051606">
    <property type="entry name" value="Polyketide_Oxido-like"/>
</dbReference>
<dbReference type="PANTHER" id="PTHR43355:SF2">
    <property type="entry name" value="FLAVIN REDUCTASE (NADPH)"/>
    <property type="match status" value="1"/>
</dbReference>
<sequence length="211" mass="22743">MKLAVVGATGNIGKQIIEEALTRGHEVTAIVRDASRVETAHENLHVVTGDIFNADSIAKEAVNHDVLISAFGPKHGEDEKLVEATHSLLQAAKQAGVSRLVAVGGAGSLEVAPGLQVVDTPDFPAEWKPIALAHRDALQVYKQSDFNWTNLSPAAMIEPGERTGKYVTGTDQLLTDENGESRITIPNYAVALLDEVENPQFSRQRFTVRNA</sequence>
<dbReference type="Gene3D" id="3.40.50.720">
    <property type="entry name" value="NAD(P)-binding Rossmann-like Domain"/>
    <property type="match status" value="1"/>
</dbReference>
<accession>A0ABN7ZX40</accession>
<dbReference type="InterPro" id="IPR016040">
    <property type="entry name" value="NAD(P)-bd_dom"/>
</dbReference>
<gene>
    <name evidence="2" type="ORF">BACCIP111899_00695</name>
</gene>
<evidence type="ECO:0000313" key="2">
    <source>
        <dbReference type="EMBL" id="CAG9611525.1"/>
    </source>
</evidence>
<comment type="caution">
    <text evidence="2">The sequence shown here is derived from an EMBL/GenBank/DDBJ whole genome shotgun (WGS) entry which is preliminary data.</text>
</comment>
<dbReference type="Proteomes" id="UP000789423">
    <property type="component" value="Unassembled WGS sequence"/>
</dbReference>
<dbReference type="RefSeq" id="WP_230573807.1">
    <property type="nucleotide sequence ID" value="NZ_CAKJTI010000002.1"/>
</dbReference>
<dbReference type="CDD" id="cd05244">
    <property type="entry name" value="BVR-B_like_SDR_a"/>
    <property type="match status" value="1"/>
</dbReference>
<organism evidence="2 3">
    <name type="scientific">Bacillus rhizoplanae</name>
    <dbReference type="NCBI Taxonomy" id="2880966"/>
    <lineage>
        <taxon>Bacteria</taxon>
        <taxon>Bacillati</taxon>
        <taxon>Bacillota</taxon>
        <taxon>Bacilli</taxon>
        <taxon>Bacillales</taxon>
        <taxon>Bacillaceae</taxon>
        <taxon>Bacillus</taxon>
    </lineage>
</organism>